<dbReference type="InterPro" id="IPR025354">
    <property type="entry name" value="DUF4258"/>
</dbReference>
<protein>
    <submittedName>
        <fullName evidence="1">DUF4258 domain-containing protein</fullName>
    </submittedName>
</protein>
<evidence type="ECO:0000313" key="1">
    <source>
        <dbReference type="EMBL" id="QJD78408.1"/>
    </source>
</evidence>
<proteinExistence type="predicted"/>
<dbReference type="Proteomes" id="UP000501128">
    <property type="component" value="Chromosome"/>
</dbReference>
<organism evidence="1 2">
    <name type="scientific">Spirosoma rhododendri</name>
    <dbReference type="NCBI Taxonomy" id="2728024"/>
    <lineage>
        <taxon>Bacteria</taxon>
        <taxon>Pseudomonadati</taxon>
        <taxon>Bacteroidota</taxon>
        <taxon>Cytophagia</taxon>
        <taxon>Cytophagales</taxon>
        <taxon>Cytophagaceae</taxon>
        <taxon>Spirosoma</taxon>
    </lineage>
</organism>
<sequence length="88" mass="10186">MNFIISAHAMQRSTERGIPREMIEEILSNPDKIIDDESGEDGQKVYQSLFTFSNEKTYLVQVFVNVSSEPLVVKTTYRTSKLNKYYES</sequence>
<evidence type="ECO:0000313" key="2">
    <source>
        <dbReference type="Proteomes" id="UP000501128"/>
    </source>
</evidence>
<dbReference type="Pfam" id="PF14076">
    <property type="entry name" value="DUF4258"/>
    <property type="match status" value="1"/>
</dbReference>
<dbReference type="EMBL" id="CP051677">
    <property type="protein sequence ID" value="QJD78408.1"/>
    <property type="molecule type" value="Genomic_DNA"/>
</dbReference>
<accession>A0A7L5DPH4</accession>
<keyword evidence="2" id="KW-1185">Reference proteome</keyword>
<dbReference type="RefSeq" id="WP_169550382.1">
    <property type="nucleotide sequence ID" value="NZ_CP051677.1"/>
</dbReference>
<dbReference type="KEGG" id="srho:HH216_08220"/>
<dbReference type="AlphaFoldDB" id="A0A7L5DPH4"/>
<name>A0A7L5DPH4_9BACT</name>
<reference evidence="1 2" key="1">
    <citation type="submission" date="2020-04" db="EMBL/GenBank/DDBJ databases">
        <title>Genome sequencing of novel species.</title>
        <authorList>
            <person name="Heo J."/>
            <person name="Kim S.-J."/>
            <person name="Kim J.-S."/>
            <person name="Hong S.-B."/>
            <person name="Kwon S.-W."/>
        </authorList>
    </citation>
    <scope>NUCLEOTIDE SEQUENCE [LARGE SCALE GENOMIC DNA]</scope>
    <source>
        <strain evidence="1 2">CJU-R4</strain>
    </source>
</reference>
<gene>
    <name evidence="1" type="ORF">HH216_08220</name>
</gene>